<dbReference type="OrthoDB" id="9779903at2"/>
<evidence type="ECO:0000259" key="1">
    <source>
        <dbReference type="Pfam" id="PF00149"/>
    </source>
</evidence>
<dbReference type="AlphaFoldDB" id="A0A1I5XUG8"/>
<evidence type="ECO:0000313" key="2">
    <source>
        <dbReference type="EMBL" id="SFQ35506.1"/>
    </source>
</evidence>
<dbReference type="EMBL" id="FOXO01000037">
    <property type="protein sequence ID" value="SFQ35506.1"/>
    <property type="molecule type" value="Genomic_DNA"/>
</dbReference>
<keyword evidence="3" id="KW-1185">Reference proteome</keyword>
<evidence type="ECO:0000313" key="3">
    <source>
        <dbReference type="Proteomes" id="UP000182624"/>
    </source>
</evidence>
<feature type="domain" description="Calcineurin-like phosphoesterase" evidence="1">
    <location>
        <begin position="1"/>
        <end position="55"/>
    </location>
</feature>
<gene>
    <name evidence="2" type="ORF">SAMN04487928_13732</name>
</gene>
<accession>A0A1I5XUG8</accession>
<dbReference type="Proteomes" id="UP000182624">
    <property type="component" value="Unassembled WGS sequence"/>
</dbReference>
<name>A0A1I5XUG8_9FIRM</name>
<dbReference type="InterPro" id="IPR004843">
    <property type="entry name" value="Calcineurin-like_PHP"/>
</dbReference>
<proteinExistence type="predicted"/>
<dbReference type="SUPFAM" id="SSF56300">
    <property type="entry name" value="Metallo-dependent phosphatases"/>
    <property type="match status" value="1"/>
</dbReference>
<protein>
    <submittedName>
        <fullName evidence="2">Calcineurin-like phosphoesterase</fullName>
    </submittedName>
</protein>
<dbReference type="Pfam" id="PF00149">
    <property type="entry name" value="Metallophos"/>
    <property type="match status" value="1"/>
</dbReference>
<dbReference type="RefSeq" id="WP_074891489.1">
    <property type="nucleotide sequence ID" value="NZ_FOXO01000037.1"/>
</dbReference>
<organism evidence="2 3">
    <name type="scientific">Butyrivibrio proteoclasticus</name>
    <dbReference type="NCBI Taxonomy" id="43305"/>
    <lineage>
        <taxon>Bacteria</taxon>
        <taxon>Bacillati</taxon>
        <taxon>Bacillota</taxon>
        <taxon>Clostridia</taxon>
        <taxon>Lachnospirales</taxon>
        <taxon>Lachnospiraceae</taxon>
        <taxon>Butyrivibrio</taxon>
    </lineage>
</organism>
<dbReference type="Gene3D" id="3.60.21.10">
    <property type="match status" value="1"/>
</dbReference>
<sequence length="60" mass="6781">MSTYAISDLHGQYDIFEKLLDVIDFSENDFLYVLGDAIDRGPDGIKILQKINQLFTVAIS</sequence>
<dbReference type="GO" id="GO:0016787">
    <property type="term" value="F:hydrolase activity"/>
    <property type="evidence" value="ECO:0007669"/>
    <property type="project" value="InterPro"/>
</dbReference>
<dbReference type="InterPro" id="IPR029052">
    <property type="entry name" value="Metallo-depent_PP-like"/>
</dbReference>
<reference evidence="3" key="1">
    <citation type="submission" date="2016-10" db="EMBL/GenBank/DDBJ databases">
        <authorList>
            <person name="Varghese N."/>
            <person name="Submissions S."/>
        </authorList>
    </citation>
    <scope>NUCLEOTIDE SEQUENCE [LARGE SCALE GENOMIC DNA]</scope>
    <source>
        <strain evidence="3">P18</strain>
    </source>
</reference>